<feature type="domain" description="ATPase AAA-type core" evidence="3">
    <location>
        <begin position="642"/>
        <end position="774"/>
    </location>
</feature>
<keyword evidence="1" id="KW-0175">Coiled coil</keyword>
<evidence type="ECO:0000313" key="4">
    <source>
        <dbReference type="EMBL" id="CAG4984086.1"/>
    </source>
</evidence>
<evidence type="ECO:0000256" key="1">
    <source>
        <dbReference type="SAM" id="Coils"/>
    </source>
</evidence>
<dbReference type="PANTHER" id="PTHR14690:SF9">
    <property type="entry name" value="GH08353P"/>
    <property type="match status" value="1"/>
</dbReference>
<dbReference type="Pfam" id="PF00004">
    <property type="entry name" value="AAA"/>
    <property type="match status" value="1"/>
</dbReference>
<feature type="region of interest" description="Disordered" evidence="2">
    <location>
        <begin position="538"/>
        <end position="563"/>
    </location>
</feature>
<evidence type="ECO:0000256" key="2">
    <source>
        <dbReference type="SAM" id="MobiDB-lite"/>
    </source>
</evidence>
<dbReference type="GO" id="GO:0005524">
    <property type="term" value="F:ATP binding"/>
    <property type="evidence" value="ECO:0007669"/>
    <property type="project" value="InterPro"/>
</dbReference>
<feature type="compositionally biased region" description="Basic residues" evidence="2">
    <location>
        <begin position="547"/>
        <end position="560"/>
    </location>
</feature>
<sequence length="900" mass="106103">MASKEYYERWLEIKKEMEIALSADQRLQQLASESVGIKPQSTAVELVARVYAQYCILYNKLCECYDQMDQVQRRPYIKLIIDTVTCRLLELKSTLEAVEVFEFTYPENALQQLLIVPQDIEILCPFFYPFETRQEEMQYIIDQIFSGNRIGDPTPSPSEIERREQARIEEEIRIQEEKEAQLKIKIALGEDIESVKSEVLSPEELEKRKLEEEYNTHINNIQRMERSRFVIREKNRKFNKDTALYLELAGLKKPEASEAMKLRAAALIQKIYRRFMEIKREQFRDNQLKEKLQMVIPSRYTPSAKDELRKVQEIRRNFRKKYHKKWLEENIKEKTRVLKLREGDIMEDISAEIREWFQDWYNKVRTFDEFPWPEEGGSILVVKGNTFTIEEYIEWRTAEDKRLKAEAGNPKTKEQIKAEKREAKLEKKRLKKESLEKEKKKLLDYKKSRMNPANDPGVYIKVGKNYDKLQQAWKTYQNQWKDIDAPQVPLNVIKGYIKELLIENVYKDINLQLRPIVDEMMRLELSELQKSLKNDYLAAGISNPPRSQKRKKPRKIKQPKSYKTSPAAMFQELFDRGIIREHPRLTLDDFWGEQNYAAADMRAVEWTPSFPPPCLGDVREQVRVRCMLALGSSCTSANRSHLLVGPRGAGKRTLIYAIATETNALLIDLSPLNVYNKYPGPKKLKKMFTFVNRISRLMQPTIILVANADKMFYKKVPNEERMFDPVRMQKNFFKEIIKPITHLDKILVLGTASEPWLSKAAAMSKAFPSIIMFPRTDYGSISFILKNMLMKYHGINREFNVHSVAQVLRGYDINTIKRAIETILDAERIAQLYYKPLEPSEILDAVMNDDRSNYVDQTDYEMFSQWYLSFSPWGQEYLYYISMLESQLMYKMKGDKKKKK</sequence>
<organism evidence="4 5">
    <name type="scientific">Parnassius apollo</name>
    <name type="common">Apollo butterfly</name>
    <name type="synonym">Papilio apollo</name>
    <dbReference type="NCBI Taxonomy" id="110799"/>
    <lineage>
        <taxon>Eukaryota</taxon>
        <taxon>Metazoa</taxon>
        <taxon>Ecdysozoa</taxon>
        <taxon>Arthropoda</taxon>
        <taxon>Hexapoda</taxon>
        <taxon>Insecta</taxon>
        <taxon>Pterygota</taxon>
        <taxon>Neoptera</taxon>
        <taxon>Endopterygota</taxon>
        <taxon>Lepidoptera</taxon>
        <taxon>Glossata</taxon>
        <taxon>Ditrysia</taxon>
        <taxon>Papilionoidea</taxon>
        <taxon>Papilionidae</taxon>
        <taxon>Parnassiinae</taxon>
        <taxon>Parnassini</taxon>
        <taxon>Parnassius</taxon>
        <taxon>Parnassius</taxon>
    </lineage>
</organism>
<dbReference type="OrthoDB" id="3046016at2759"/>
<dbReference type="InterPro" id="IPR003959">
    <property type="entry name" value="ATPase_AAA_core"/>
</dbReference>
<comment type="caution">
    <text evidence="4">The sequence shown here is derived from an EMBL/GenBank/DDBJ whole genome shotgun (WGS) entry which is preliminary data.</text>
</comment>
<evidence type="ECO:0000313" key="5">
    <source>
        <dbReference type="Proteomes" id="UP000691718"/>
    </source>
</evidence>
<protein>
    <submittedName>
        <fullName evidence="4">(apollo) hypothetical protein</fullName>
    </submittedName>
</protein>
<dbReference type="EMBL" id="CAJQZP010000774">
    <property type="protein sequence ID" value="CAG4984086.1"/>
    <property type="molecule type" value="Genomic_DNA"/>
</dbReference>
<gene>
    <name evidence="4" type="ORF">PAPOLLO_LOCUS10787</name>
</gene>
<dbReference type="Proteomes" id="UP000691718">
    <property type="component" value="Unassembled WGS sequence"/>
</dbReference>
<proteinExistence type="predicted"/>
<keyword evidence="5" id="KW-1185">Reference proteome</keyword>
<dbReference type="AlphaFoldDB" id="A0A8S3WUV9"/>
<feature type="coiled-coil region" evidence="1">
    <location>
        <begin position="413"/>
        <end position="445"/>
    </location>
</feature>
<dbReference type="GO" id="GO:0016887">
    <property type="term" value="F:ATP hydrolysis activity"/>
    <property type="evidence" value="ECO:0007669"/>
    <property type="project" value="InterPro"/>
</dbReference>
<evidence type="ECO:0000259" key="3">
    <source>
        <dbReference type="Pfam" id="PF00004"/>
    </source>
</evidence>
<dbReference type="PANTHER" id="PTHR14690">
    <property type="entry name" value="IQ MOTIF CONTAINING WITH AAA DOMAIN 1"/>
    <property type="match status" value="1"/>
</dbReference>
<feature type="coiled-coil region" evidence="1">
    <location>
        <begin position="158"/>
        <end position="227"/>
    </location>
</feature>
<reference evidence="4" key="1">
    <citation type="submission" date="2021-04" db="EMBL/GenBank/DDBJ databases">
        <authorList>
            <person name="Tunstrom K."/>
        </authorList>
    </citation>
    <scope>NUCLEOTIDE SEQUENCE</scope>
</reference>
<name>A0A8S3WUV9_PARAO</name>
<accession>A0A8S3WUV9</accession>
<dbReference type="InterPro" id="IPR052267">
    <property type="entry name" value="N-DRC_Component"/>
</dbReference>